<accession>A0ABR7G265</accession>
<dbReference type="Proteomes" id="UP000628463">
    <property type="component" value="Unassembled WGS sequence"/>
</dbReference>
<keyword evidence="1" id="KW-0812">Transmembrane</keyword>
<evidence type="ECO:0000313" key="3">
    <source>
        <dbReference type="Proteomes" id="UP000628463"/>
    </source>
</evidence>
<reference evidence="2 3" key="1">
    <citation type="submission" date="2020-08" db="EMBL/GenBank/DDBJ databases">
        <title>Genome public.</title>
        <authorList>
            <person name="Liu C."/>
            <person name="Sun Q."/>
        </authorList>
    </citation>
    <scope>NUCLEOTIDE SEQUENCE [LARGE SCALE GENOMIC DNA]</scope>
    <source>
        <strain evidence="2 3">NSJ-43</strain>
    </source>
</reference>
<organism evidence="2 3">
    <name type="scientific">Lachnospira hominis</name>
    <name type="common">ex Liu et al. 2021</name>
    <dbReference type="NCBI Taxonomy" id="2763051"/>
    <lineage>
        <taxon>Bacteria</taxon>
        <taxon>Bacillati</taxon>
        <taxon>Bacillota</taxon>
        <taxon>Clostridia</taxon>
        <taxon>Lachnospirales</taxon>
        <taxon>Lachnospiraceae</taxon>
        <taxon>Lachnospira</taxon>
    </lineage>
</organism>
<protein>
    <submittedName>
        <fullName evidence="2">Sigma-E processing peptidase SpoIIGA</fullName>
    </submittedName>
</protein>
<dbReference type="RefSeq" id="WP_021866113.1">
    <property type="nucleotide sequence ID" value="NZ_JACOPD010000006.1"/>
</dbReference>
<keyword evidence="1" id="KW-0472">Membrane</keyword>
<dbReference type="EMBL" id="JACOPD010000006">
    <property type="protein sequence ID" value="MBC5681138.1"/>
    <property type="molecule type" value="Genomic_DNA"/>
</dbReference>
<sequence>MSCQEVIKRKVIYLDEFFVINFIMDFIVLCITKKICKFAATYLQILLSATFGALWSVIVLIVPENIKGAVNICTYILISALMIRICAGKCNFKELIRGTAILFGVTFCMAGSIYMIYYYTYAGYWIRMNLLSDTELLMFTALSVVIVGMIIKQIMVRIVYGESECLVKIIFNDKCFDLKGYIDTGNVLKDPYFKKSVSIVDLESLNFGGDSIRQLILDDIELNTKVKYHMIPYNSLGCESGMLEVITVDSMYIYTKKKVYAQKNALIGLSTVKLSSDNEFDVLVNIGAVQAENCIKKLKFGGCYGFKSCGRR</sequence>
<proteinExistence type="predicted"/>
<dbReference type="Pfam" id="PF03419">
    <property type="entry name" value="Peptidase_U4"/>
    <property type="match status" value="1"/>
</dbReference>
<dbReference type="PIRSF" id="PIRSF018571">
    <property type="entry name" value="SpoIIGA"/>
    <property type="match status" value="1"/>
</dbReference>
<dbReference type="InterPro" id="IPR005081">
    <property type="entry name" value="SpoIIGA"/>
</dbReference>
<comment type="caution">
    <text evidence="2">The sequence shown here is derived from an EMBL/GenBank/DDBJ whole genome shotgun (WGS) entry which is preliminary data.</text>
</comment>
<evidence type="ECO:0000256" key="1">
    <source>
        <dbReference type="SAM" id="Phobius"/>
    </source>
</evidence>
<gene>
    <name evidence="2" type="ORF">H8S01_09215</name>
</gene>
<feature type="transmembrane region" description="Helical" evidence="1">
    <location>
        <begin position="43"/>
        <end position="62"/>
    </location>
</feature>
<keyword evidence="1" id="KW-1133">Transmembrane helix</keyword>
<feature type="transmembrane region" description="Helical" evidence="1">
    <location>
        <begin position="99"/>
        <end position="119"/>
    </location>
</feature>
<name>A0ABR7G265_9FIRM</name>
<keyword evidence="3" id="KW-1185">Reference proteome</keyword>
<feature type="transmembrane region" description="Helical" evidence="1">
    <location>
        <begin position="68"/>
        <end position="87"/>
    </location>
</feature>
<feature type="transmembrane region" description="Helical" evidence="1">
    <location>
        <begin position="139"/>
        <end position="160"/>
    </location>
</feature>
<evidence type="ECO:0000313" key="2">
    <source>
        <dbReference type="EMBL" id="MBC5681138.1"/>
    </source>
</evidence>